<dbReference type="Gene3D" id="1.10.10.60">
    <property type="entry name" value="Homeodomain-like"/>
    <property type="match status" value="1"/>
</dbReference>
<evidence type="ECO:0000256" key="4">
    <source>
        <dbReference type="ARBA" id="ARBA00023163"/>
    </source>
</evidence>
<reference evidence="7 8" key="1">
    <citation type="submission" date="2020-10" db="EMBL/GenBank/DDBJ databases">
        <title>Sequencing the genomes of 1000 actinobacteria strains.</title>
        <authorList>
            <person name="Klenk H.-P."/>
        </authorList>
    </citation>
    <scope>NUCLEOTIDE SEQUENCE [LARGE SCALE GENOMIC DNA]</scope>
    <source>
        <strain evidence="7 8">DSM 44653</strain>
    </source>
</reference>
<dbReference type="SUPFAM" id="SSF48498">
    <property type="entry name" value="Tetracyclin repressor-like, C-terminal domain"/>
    <property type="match status" value="1"/>
</dbReference>
<dbReference type="PROSITE" id="PS50977">
    <property type="entry name" value="HTH_TETR_2"/>
    <property type="match status" value="1"/>
</dbReference>
<keyword evidence="3 5" id="KW-0238">DNA-binding</keyword>
<dbReference type="InterPro" id="IPR050109">
    <property type="entry name" value="HTH-type_TetR-like_transc_reg"/>
</dbReference>
<dbReference type="SUPFAM" id="SSF46689">
    <property type="entry name" value="Homeodomain-like"/>
    <property type="match status" value="1"/>
</dbReference>
<evidence type="ECO:0000256" key="2">
    <source>
        <dbReference type="ARBA" id="ARBA00023015"/>
    </source>
</evidence>
<evidence type="ECO:0000313" key="7">
    <source>
        <dbReference type="EMBL" id="MBE1501685.1"/>
    </source>
</evidence>
<evidence type="ECO:0000256" key="5">
    <source>
        <dbReference type="PROSITE-ProRule" id="PRU00335"/>
    </source>
</evidence>
<dbReference type="InterPro" id="IPR004111">
    <property type="entry name" value="Repressor_TetR_C"/>
</dbReference>
<keyword evidence="1" id="KW-0678">Repressor</keyword>
<name>A0ABR9IET7_9PSEU</name>
<feature type="DNA-binding region" description="H-T-H motif" evidence="5">
    <location>
        <begin position="31"/>
        <end position="50"/>
    </location>
</feature>
<evidence type="ECO:0000259" key="6">
    <source>
        <dbReference type="PROSITE" id="PS50977"/>
    </source>
</evidence>
<organism evidence="7 8">
    <name type="scientific">Amycolatopsis lexingtonensis</name>
    <dbReference type="NCBI Taxonomy" id="218822"/>
    <lineage>
        <taxon>Bacteria</taxon>
        <taxon>Bacillati</taxon>
        <taxon>Actinomycetota</taxon>
        <taxon>Actinomycetes</taxon>
        <taxon>Pseudonocardiales</taxon>
        <taxon>Pseudonocardiaceae</taxon>
        <taxon>Amycolatopsis</taxon>
    </lineage>
</organism>
<keyword evidence="4" id="KW-0804">Transcription</keyword>
<dbReference type="PANTHER" id="PTHR30055">
    <property type="entry name" value="HTH-TYPE TRANSCRIPTIONAL REGULATOR RUTR"/>
    <property type="match status" value="1"/>
</dbReference>
<dbReference type="Pfam" id="PF00440">
    <property type="entry name" value="TetR_N"/>
    <property type="match status" value="1"/>
</dbReference>
<accession>A0ABR9IET7</accession>
<dbReference type="Gene3D" id="1.10.357.10">
    <property type="entry name" value="Tetracycline Repressor, domain 2"/>
    <property type="match status" value="1"/>
</dbReference>
<comment type="caution">
    <text evidence="7">The sequence shown here is derived from an EMBL/GenBank/DDBJ whole genome shotgun (WGS) entry which is preliminary data.</text>
</comment>
<dbReference type="Proteomes" id="UP000631670">
    <property type="component" value="Unassembled WGS sequence"/>
</dbReference>
<dbReference type="InterPro" id="IPR009057">
    <property type="entry name" value="Homeodomain-like_sf"/>
</dbReference>
<dbReference type="PRINTS" id="PR00400">
    <property type="entry name" value="TETREPRESSOR"/>
</dbReference>
<dbReference type="EMBL" id="JADBEG010000001">
    <property type="protein sequence ID" value="MBE1501685.1"/>
    <property type="molecule type" value="Genomic_DNA"/>
</dbReference>
<keyword evidence="8" id="KW-1185">Reference proteome</keyword>
<keyword evidence="2" id="KW-0805">Transcription regulation</keyword>
<feature type="domain" description="HTH tetR-type" evidence="6">
    <location>
        <begin position="8"/>
        <end position="68"/>
    </location>
</feature>
<dbReference type="PANTHER" id="PTHR30055:SF151">
    <property type="entry name" value="TRANSCRIPTIONAL REGULATORY PROTEIN"/>
    <property type="match status" value="1"/>
</dbReference>
<protein>
    <submittedName>
        <fullName evidence="7">AcrR family transcriptional regulator</fullName>
    </submittedName>
</protein>
<evidence type="ECO:0000256" key="3">
    <source>
        <dbReference type="ARBA" id="ARBA00023125"/>
    </source>
</evidence>
<evidence type="ECO:0000256" key="1">
    <source>
        <dbReference type="ARBA" id="ARBA00022491"/>
    </source>
</evidence>
<dbReference type="Pfam" id="PF02909">
    <property type="entry name" value="TetR_C_1"/>
    <property type="match status" value="1"/>
</dbReference>
<dbReference type="InterPro" id="IPR001647">
    <property type="entry name" value="HTH_TetR"/>
</dbReference>
<evidence type="ECO:0000313" key="8">
    <source>
        <dbReference type="Proteomes" id="UP000631670"/>
    </source>
</evidence>
<dbReference type="InterPro" id="IPR036271">
    <property type="entry name" value="Tet_transcr_reg_TetR-rel_C_sf"/>
</dbReference>
<proteinExistence type="predicted"/>
<dbReference type="InterPro" id="IPR003012">
    <property type="entry name" value="Tet_transcr_reg_TetR"/>
</dbReference>
<gene>
    <name evidence="7" type="ORF">H4696_008785</name>
</gene>
<sequence length="219" mass="24222">MSTEARVPLSRERVLRTAVALADEHGLPAVTMRRLADELGAEAMSLYYHVAKKEDVLDGIVDVVAQEINEAVARLDSGPDWKQTARRRILAAREVFLRHRWAPELFGTRSSTSLAVLKYYDSLVALMREGGFSHDRIHHALHALGSRALGFSQEPFDPGPGASAEVPAEVVAQLPNLVAMLSEIAHDDPDSTLGWCDDQAEFEFGLDLVLDGLDRLRER</sequence>
<dbReference type="RefSeq" id="WP_086856986.1">
    <property type="nucleotide sequence ID" value="NZ_JADBEG010000001.1"/>
</dbReference>